<comment type="similarity">
    <text evidence="1">Belongs to the GHMP kinase family. IspE subfamily.</text>
</comment>
<evidence type="ECO:0000256" key="5">
    <source>
        <dbReference type="ARBA" id="ARBA00022777"/>
    </source>
</evidence>
<dbReference type="SUPFAM" id="SSF54211">
    <property type="entry name" value="Ribosomal protein S5 domain 2-like"/>
    <property type="match status" value="1"/>
</dbReference>
<dbReference type="PANTHER" id="PTHR43527:SF2">
    <property type="entry name" value="4-DIPHOSPHOCYTIDYL-2-C-METHYL-D-ERYTHRITOL KINASE, CHLOROPLASTIC"/>
    <property type="match status" value="1"/>
</dbReference>
<keyword evidence="3 10" id="KW-0808">Transferase</keyword>
<dbReference type="InterPro" id="IPR006204">
    <property type="entry name" value="GHMP_kinase_N_dom"/>
</dbReference>
<dbReference type="InterPro" id="IPR013750">
    <property type="entry name" value="GHMP_kinase_C_dom"/>
</dbReference>
<dbReference type="InterPro" id="IPR014721">
    <property type="entry name" value="Ribsml_uS5_D2-typ_fold_subgr"/>
</dbReference>
<evidence type="ECO:0000256" key="4">
    <source>
        <dbReference type="ARBA" id="ARBA00022741"/>
    </source>
</evidence>
<accession>A0A3B0VCG9</accession>
<dbReference type="GO" id="GO:0016114">
    <property type="term" value="P:terpenoid biosynthetic process"/>
    <property type="evidence" value="ECO:0007669"/>
    <property type="project" value="InterPro"/>
</dbReference>
<keyword evidence="6" id="KW-0067">ATP-binding</keyword>
<dbReference type="Gene3D" id="3.30.230.10">
    <property type="match status" value="1"/>
</dbReference>
<name>A0A3B0VCG9_9ZZZZ</name>
<evidence type="ECO:0000256" key="1">
    <source>
        <dbReference type="ARBA" id="ARBA00009684"/>
    </source>
</evidence>
<dbReference type="Pfam" id="PF00288">
    <property type="entry name" value="GHMP_kinases_N"/>
    <property type="match status" value="1"/>
</dbReference>
<dbReference type="HAMAP" id="MF_00061">
    <property type="entry name" value="IspE"/>
    <property type="match status" value="1"/>
</dbReference>
<gene>
    <name evidence="10" type="ORF">MNBD_DELTA03-223</name>
</gene>
<dbReference type="InterPro" id="IPR004424">
    <property type="entry name" value="IspE"/>
</dbReference>
<keyword evidence="4" id="KW-0547">Nucleotide-binding</keyword>
<dbReference type="AlphaFoldDB" id="A0A3B0VCG9"/>
<dbReference type="PIRSF" id="PIRSF010376">
    <property type="entry name" value="IspE"/>
    <property type="match status" value="1"/>
</dbReference>
<dbReference type="GO" id="GO:0005524">
    <property type="term" value="F:ATP binding"/>
    <property type="evidence" value="ECO:0007669"/>
    <property type="project" value="UniProtKB-KW"/>
</dbReference>
<evidence type="ECO:0000313" key="10">
    <source>
        <dbReference type="EMBL" id="VAW36592.1"/>
    </source>
</evidence>
<evidence type="ECO:0000259" key="9">
    <source>
        <dbReference type="Pfam" id="PF08544"/>
    </source>
</evidence>
<feature type="domain" description="GHMP kinase C-terminal" evidence="9">
    <location>
        <begin position="223"/>
        <end position="285"/>
    </location>
</feature>
<evidence type="ECO:0000256" key="2">
    <source>
        <dbReference type="ARBA" id="ARBA00012052"/>
    </source>
</evidence>
<evidence type="ECO:0000256" key="7">
    <source>
        <dbReference type="ARBA" id="ARBA00032554"/>
    </source>
</evidence>
<keyword evidence="5 10" id="KW-0418">Kinase</keyword>
<evidence type="ECO:0000256" key="6">
    <source>
        <dbReference type="ARBA" id="ARBA00022840"/>
    </source>
</evidence>
<proteinExistence type="inferred from homology"/>
<sequence length="295" mass="31914">MTEIAVKAPAKINLTLKVCGRRADGFHNIKSVMQKLNLTDEILLRKANQQIRLSCPGSNLPEDENNIAFKAALTFFKYSGLKIGVEIELHKAIPTAAGLGGGSSDAAAVLMGLNKLFNTDYSPAVLRKLGAELGADVPFFITAGGSALATGTGTTLKELPGIRDVWFVLVNPGFSVSTKWVYDNFRLTTAEKPDILCGYSKSGNRILLPENITRLMSWADTEFPFNDLEAVTAASYPIINDIKGRLLNSKAAAALMSGSGPTVFGIFANHHEAEICSRACRAFYPWVKLCDVWPT</sequence>
<dbReference type="PANTHER" id="PTHR43527">
    <property type="entry name" value="4-DIPHOSPHOCYTIDYL-2-C-METHYL-D-ERYTHRITOL KINASE, CHLOROPLASTIC"/>
    <property type="match status" value="1"/>
</dbReference>
<reference evidence="10" key="1">
    <citation type="submission" date="2018-06" db="EMBL/GenBank/DDBJ databases">
        <authorList>
            <person name="Zhirakovskaya E."/>
        </authorList>
    </citation>
    <scope>NUCLEOTIDE SEQUENCE</scope>
</reference>
<dbReference type="GO" id="GO:0050515">
    <property type="term" value="F:4-(cytidine 5'-diphospho)-2-C-methyl-D-erythritol kinase activity"/>
    <property type="evidence" value="ECO:0007669"/>
    <property type="project" value="UniProtKB-EC"/>
</dbReference>
<dbReference type="EMBL" id="UOEX01000176">
    <property type="protein sequence ID" value="VAW36592.1"/>
    <property type="molecule type" value="Genomic_DNA"/>
</dbReference>
<organism evidence="10">
    <name type="scientific">hydrothermal vent metagenome</name>
    <dbReference type="NCBI Taxonomy" id="652676"/>
    <lineage>
        <taxon>unclassified sequences</taxon>
        <taxon>metagenomes</taxon>
        <taxon>ecological metagenomes</taxon>
    </lineage>
</organism>
<dbReference type="EC" id="2.7.1.148" evidence="2"/>
<dbReference type="PRINTS" id="PR00958">
    <property type="entry name" value="HOMSERKINASE"/>
</dbReference>
<dbReference type="InterPro" id="IPR036554">
    <property type="entry name" value="GHMP_kinase_C_sf"/>
</dbReference>
<dbReference type="Gene3D" id="3.30.70.890">
    <property type="entry name" value="GHMP kinase, C-terminal domain"/>
    <property type="match status" value="1"/>
</dbReference>
<protein>
    <recommendedName>
        <fullName evidence="2">4-(cytidine 5'-diphospho)-2-C-methyl-D-erythritol kinase</fullName>
        <ecNumber evidence="2">2.7.1.148</ecNumber>
    </recommendedName>
    <alternativeName>
        <fullName evidence="7">4-(cytidine-5'-diphospho)-2-C-methyl-D-erythritol kinase</fullName>
    </alternativeName>
</protein>
<evidence type="ECO:0000259" key="8">
    <source>
        <dbReference type="Pfam" id="PF00288"/>
    </source>
</evidence>
<evidence type="ECO:0000256" key="3">
    <source>
        <dbReference type="ARBA" id="ARBA00022679"/>
    </source>
</evidence>
<dbReference type="InterPro" id="IPR020568">
    <property type="entry name" value="Ribosomal_Su5_D2-typ_SF"/>
</dbReference>
<feature type="domain" description="GHMP kinase N-terminal" evidence="8">
    <location>
        <begin position="66"/>
        <end position="143"/>
    </location>
</feature>
<dbReference type="SUPFAM" id="SSF55060">
    <property type="entry name" value="GHMP Kinase, C-terminal domain"/>
    <property type="match status" value="1"/>
</dbReference>
<dbReference type="NCBIfam" id="TIGR00154">
    <property type="entry name" value="ispE"/>
    <property type="match status" value="1"/>
</dbReference>
<dbReference type="Pfam" id="PF08544">
    <property type="entry name" value="GHMP_kinases_C"/>
    <property type="match status" value="1"/>
</dbReference>